<organism evidence="15 16">
    <name type="scientific">Blastochloris viridis</name>
    <name type="common">Rhodopseudomonas viridis</name>
    <dbReference type="NCBI Taxonomy" id="1079"/>
    <lineage>
        <taxon>Bacteria</taxon>
        <taxon>Pseudomonadati</taxon>
        <taxon>Pseudomonadota</taxon>
        <taxon>Alphaproteobacteria</taxon>
        <taxon>Hyphomicrobiales</taxon>
        <taxon>Blastochloridaceae</taxon>
        <taxon>Blastochloris</taxon>
    </lineage>
</organism>
<dbReference type="InterPro" id="IPR004105">
    <property type="entry name" value="CheA-like_dim"/>
</dbReference>
<dbReference type="SUPFAM" id="SSF47384">
    <property type="entry name" value="Homodimeric domain of signal transducing histidine kinase"/>
    <property type="match status" value="1"/>
</dbReference>
<reference evidence="15 16" key="1">
    <citation type="journal article" date="2017" name="Nat. Commun.">
        <title>In situ click chemistry generation of cyclooxygenase-2 inhibitors.</title>
        <authorList>
            <person name="Bhardwaj A."/>
            <person name="Kaur J."/>
            <person name="Wuest M."/>
            <person name="Wuest F."/>
        </authorList>
    </citation>
    <scope>NUCLEOTIDE SEQUENCE [LARGE SCALE GENOMIC DNA]</scope>
    <source>
        <strain evidence="15">S2_018_000_R2_106</strain>
    </source>
</reference>
<feature type="region of interest" description="Disordered" evidence="11">
    <location>
        <begin position="272"/>
        <end position="297"/>
    </location>
</feature>
<dbReference type="PROSITE" id="PS50894">
    <property type="entry name" value="HPT"/>
    <property type="match status" value="1"/>
</dbReference>
<evidence type="ECO:0000313" key="16">
    <source>
        <dbReference type="Proteomes" id="UP000320948"/>
    </source>
</evidence>
<evidence type="ECO:0000256" key="11">
    <source>
        <dbReference type="SAM" id="MobiDB-lite"/>
    </source>
</evidence>
<dbReference type="Gene3D" id="2.30.30.40">
    <property type="entry name" value="SH3 Domains"/>
    <property type="match status" value="1"/>
</dbReference>
<dbReference type="InterPro" id="IPR036061">
    <property type="entry name" value="CheW-like_dom_sf"/>
</dbReference>
<dbReference type="PROSITE" id="PS50109">
    <property type="entry name" value="HIS_KIN"/>
    <property type="match status" value="1"/>
</dbReference>
<keyword evidence="5" id="KW-0808">Transferase</keyword>
<dbReference type="InterPro" id="IPR003594">
    <property type="entry name" value="HATPase_dom"/>
</dbReference>
<dbReference type="InterPro" id="IPR008207">
    <property type="entry name" value="Sig_transdc_His_kin_Hpt_dom"/>
</dbReference>
<dbReference type="Pfam" id="PF02518">
    <property type="entry name" value="HATPase_c"/>
    <property type="match status" value="1"/>
</dbReference>
<dbReference type="InterPro" id="IPR036641">
    <property type="entry name" value="HPT_dom_sf"/>
</dbReference>
<gene>
    <name evidence="15" type="ORF">DI628_07280</name>
</gene>
<feature type="domain" description="Histidine kinase" evidence="12">
    <location>
        <begin position="342"/>
        <end position="553"/>
    </location>
</feature>
<dbReference type="InterPro" id="IPR004358">
    <property type="entry name" value="Sig_transdc_His_kin-like_C"/>
</dbReference>
<feature type="modified residue" description="Phosphohistidine" evidence="9">
    <location>
        <position position="59"/>
    </location>
</feature>
<dbReference type="PANTHER" id="PTHR43395">
    <property type="entry name" value="SENSOR HISTIDINE KINASE CHEA"/>
    <property type="match status" value="1"/>
</dbReference>
<evidence type="ECO:0000256" key="8">
    <source>
        <dbReference type="ARBA" id="ARBA00035100"/>
    </source>
</evidence>
<evidence type="ECO:0000256" key="6">
    <source>
        <dbReference type="ARBA" id="ARBA00022777"/>
    </source>
</evidence>
<dbReference type="PROSITE" id="PS50851">
    <property type="entry name" value="CHEW"/>
    <property type="match status" value="1"/>
</dbReference>
<dbReference type="Gene3D" id="3.30.565.10">
    <property type="entry name" value="Histidine kinase-like ATPase, C-terminal domain"/>
    <property type="match status" value="1"/>
</dbReference>
<feature type="compositionally biased region" description="Basic and acidic residues" evidence="11">
    <location>
        <begin position="273"/>
        <end position="297"/>
    </location>
</feature>
<dbReference type="SMART" id="SM00387">
    <property type="entry name" value="HATPase_c"/>
    <property type="match status" value="1"/>
</dbReference>
<evidence type="ECO:0000256" key="3">
    <source>
        <dbReference type="ARBA" id="ARBA00021495"/>
    </source>
</evidence>
<dbReference type="PRINTS" id="PR00344">
    <property type="entry name" value="BCTRLSENSOR"/>
</dbReference>
<accession>A0A6N4R0C6</accession>
<keyword evidence="4 9" id="KW-0597">Phosphoprotein</keyword>
<dbReference type="InterPro" id="IPR036890">
    <property type="entry name" value="HATPase_C_sf"/>
</dbReference>
<evidence type="ECO:0000256" key="1">
    <source>
        <dbReference type="ARBA" id="ARBA00000085"/>
    </source>
</evidence>
<name>A0A6N4R0C6_BLAVI</name>
<comment type="caution">
    <text evidence="15">The sequence shown here is derived from an EMBL/GenBank/DDBJ whole genome shotgun (WGS) entry which is preliminary data.</text>
</comment>
<feature type="domain" description="CheW-like" evidence="13">
    <location>
        <begin position="555"/>
        <end position="707"/>
    </location>
</feature>
<dbReference type="EMBL" id="VAFM01000002">
    <property type="protein sequence ID" value="TKW60692.1"/>
    <property type="molecule type" value="Genomic_DNA"/>
</dbReference>
<comment type="catalytic activity">
    <reaction evidence="1">
        <text>ATP + protein L-histidine = ADP + protein N-phospho-L-histidine.</text>
        <dbReference type="EC" id="2.7.13.3"/>
    </reaction>
</comment>
<dbReference type="SMART" id="SM01231">
    <property type="entry name" value="H-kinase_dim"/>
    <property type="match status" value="1"/>
</dbReference>
<protein>
    <recommendedName>
        <fullName evidence="3">Chemotaxis protein CheA</fullName>
        <ecNumber evidence="2">2.7.13.3</ecNumber>
    </recommendedName>
</protein>
<evidence type="ECO:0000259" key="12">
    <source>
        <dbReference type="PROSITE" id="PS50109"/>
    </source>
</evidence>
<dbReference type="SMART" id="SM00073">
    <property type="entry name" value="HPT"/>
    <property type="match status" value="1"/>
</dbReference>
<evidence type="ECO:0000256" key="5">
    <source>
        <dbReference type="ARBA" id="ARBA00022679"/>
    </source>
</evidence>
<dbReference type="InterPro" id="IPR051315">
    <property type="entry name" value="Bact_Chemotaxis_CheA"/>
</dbReference>
<comment type="function">
    <text evidence="8">Involved in the transmission of sensory signals from the chemoreceptors to the flagellar motors. CheA is autophosphorylated; it can transfer its phosphate group to either CheB or CheY.</text>
</comment>
<feature type="domain" description="HPt" evidence="14">
    <location>
        <begin position="6"/>
        <end position="116"/>
    </location>
</feature>
<evidence type="ECO:0000256" key="7">
    <source>
        <dbReference type="ARBA" id="ARBA00023012"/>
    </source>
</evidence>
<evidence type="ECO:0000259" key="14">
    <source>
        <dbReference type="PROSITE" id="PS50894"/>
    </source>
</evidence>
<evidence type="ECO:0000256" key="2">
    <source>
        <dbReference type="ARBA" id="ARBA00012438"/>
    </source>
</evidence>
<keyword evidence="10" id="KW-0175">Coiled coil</keyword>
<evidence type="ECO:0000313" key="15">
    <source>
        <dbReference type="EMBL" id="TKW60692.1"/>
    </source>
</evidence>
<dbReference type="InterPro" id="IPR037006">
    <property type="entry name" value="CheA-like_homodim_sf"/>
</dbReference>
<evidence type="ECO:0000259" key="13">
    <source>
        <dbReference type="PROSITE" id="PS50851"/>
    </source>
</evidence>
<dbReference type="SUPFAM" id="SSF50341">
    <property type="entry name" value="CheW-like"/>
    <property type="match status" value="1"/>
</dbReference>
<dbReference type="Pfam" id="PF01584">
    <property type="entry name" value="CheW"/>
    <property type="match status" value="1"/>
</dbReference>
<evidence type="ECO:0000256" key="4">
    <source>
        <dbReference type="ARBA" id="ARBA00022553"/>
    </source>
</evidence>
<dbReference type="SUPFAM" id="SSF55874">
    <property type="entry name" value="ATPase domain of HSP90 chaperone/DNA topoisomerase II/histidine kinase"/>
    <property type="match status" value="1"/>
</dbReference>
<dbReference type="InterPro" id="IPR036097">
    <property type="entry name" value="HisK_dim/P_sf"/>
</dbReference>
<evidence type="ECO:0000256" key="9">
    <source>
        <dbReference type="PROSITE-ProRule" id="PRU00110"/>
    </source>
</evidence>
<dbReference type="Gene3D" id="1.20.120.160">
    <property type="entry name" value="HPT domain"/>
    <property type="match status" value="1"/>
</dbReference>
<dbReference type="FunFam" id="3.30.565.10:FF:000016">
    <property type="entry name" value="Chemotaxis protein CheA, putative"/>
    <property type="match status" value="1"/>
</dbReference>
<keyword evidence="6" id="KW-0418">Kinase</keyword>
<dbReference type="GO" id="GO:0000155">
    <property type="term" value="F:phosphorelay sensor kinase activity"/>
    <property type="evidence" value="ECO:0007669"/>
    <property type="project" value="InterPro"/>
</dbReference>
<evidence type="ECO:0000256" key="10">
    <source>
        <dbReference type="SAM" id="Coils"/>
    </source>
</evidence>
<proteinExistence type="predicted"/>
<feature type="region of interest" description="Disordered" evidence="11">
    <location>
        <begin position="187"/>
        <end position="206"/>
    </location>
</feature>
<dbReference type="SUPFAM" id="SSF47226">
    <property type="entry name" value="Histidine-containing phosphotransfer domain, HPT domain"/>
    <property type="match status" value="1"/>
</dbReference>
<dbReference type="EC" id="2.7.13.3" evidence="2"/>
<dbReference type="Gene3D" id="1.10.287.560">
    <property type="entry name" value="Histidine kinase CheA-like, homodimeric domain"/>
    <property type="match status" value="1"/>
</dbReference>
<dbReference type="Pfam" id="PF02895">
    <property type="entry name" value="H-kinase_dim"/>
    <property type="match status" value="1"/>
</dbReference>
<sequence>MTMDDMGDELNEILEEFFTEADENLDTLEQDLIKLEALADGASSGTDQETVDRIFRMLHTLKGGAGFLGLEKIAKLAHSGENLLDEVRQGRVKVTKPVMDALLQTTDMLKQLVLIQKRREDDSDFDTTALREALDALATGQTAVEIPAAPVVMEAADEDMDDAAEDADMAADAEVVEDKPFNLLDEVLSDPTLDPSRDKEPEEAAPVVAAAPVATPVTSGVSVNAELLASVLNDPTLDPSRDKECEEDLKFSAPVAAAPAPAAAVGPAVAKAVPEEQRKGEDRRQAPRRNEEAGNDTIRVETSRLDKVMNLVGELVLARNTMLRQLNGPETRKVIEELDNATMIYSTMEQLSRVTQDLQMSVLSTRMQPIKKVFDKIPRQVRELKTQLKKEVNLIVEGEMTEVDKSLVEDLADPMVHMIRNALDHGIELPAEREAVGKHPEGTLVVRAFYEGNNVVIQVQEDGKGIDPEKIRKVAVKKGIISDVAAAALSDAEAIRLIMAPGFSTAEQITDVSGRGVGMDVVNTKILNLQGSVDITSELGMGTCFSIYMPLTLAIVNALIVGARNEGFAIPIGDIAEVIKFTTEGIHRVNDQNVIELRGEPLPLYYLSKLTHALTPQVDGALVRLEDVDKPGAAPNDKIKGFVVVVREGSSAMGLVVDALLGQEEVVVKPVTGMFEYNKAVSGATITGDGKVHMILDVPYMMKQMSKSVGH</sequence>
<dbReference type="PANTHER" id="PTHR43395:SF1">
    <property type="entry name" value="CHEMOTAXIS PROTEIN CHEA"/>
    <property type="match status" value="1"/>
</dbReference>
<dbReference type="Pfam" id="PF01627">
    <property type="entry name" value="Hpt"/>
    <property type="match status" value="1"/>
</dbReference>
<dbReference type="Proteomes" id="UP000320948">
    <property type="component" value="Unassembled WGS sequence"/>
</dbReference>
<dbReference type="SMART" id="SM00260">
    <property type="entry name" value="CheW"/>
    <property type="match status" value="1"/>
</dbReference>
<dbReference type="GO" id="GO:0005737">
    <property type="term" value="C:cytoplasm"/>
    <property type="evidence" value="ECO:0007669"/>
    <property type="project" value="InterPro"/>
</dbReference>
<dbReference type="GO" id="GO:0006935">
    <property type="term" value="P:chemotaxis"/>
    <property type="evidence" value="ECO:0007669"/>
    <property type="project" value="InterPro"/>
</dbReference>
<feature type="coiled-coil region" evidence="10">
    <location>
        <begin position="11"/>
        <end position="38"/>
    </location>
</feature>
<dbReference type="CDD" id="cd00088">
    <property type="entry name" value="HPT"/>
    <property type="match status" value="1"/>
</dbReference>
<dbReference type="InterPro" id="IPR005467">
    <property type="entry name" value="His_kinase_dom"/>
</dbReference>
<dbReference type="AlphaFoldDB" id="A0A6N4R0C6"/>
<dbReference type="InterPro" id="IPR002545">
    <property type="entry name" value="CheW-lke_dom"/>
</dbReference>
<keyword evidence="7" id="KW-0902">Two-component regulatory system</keyword>